<reference evidence="4" key="3">
    <citation type="submission" date="2025-09" db="UniProtKB">
        <authorList>
            <consortium name="Ensembl"/>
        </authorList>
    </citation>
    <scope>IDENTIFICATION</scope>
</reference>
<evidence type="ECO:0000313" key="4">
    <source>
        <dbReference type="Ensembl" id="ENSGAGP00000034271.1"/>
    </source>
</evidence>
<organism evidence="4 5">
    <name type="scientific">Gopherus agassizii</name>
    <name type="common">Agassiz's desert tortoise</name>
    <dbReference type="NCBI Taxonomy" id="38772"/>
    <lineage>
        <taxon>Eukaryota</taxon>
        <taxon>Metazoa</taxon>
        <taxon>Chordata</taxon>
        <taxon>Craniata</taxon>
        <taxon>Vertebrata</taxon>
        <taxon>Euteleostomi</taxon>
        <taxon>Archelosauria</taxon>
        <taxon>Testudinata</taxon>
        <taxon>Testudines</taxon>
        <taxon>Cryptodira</taxon>
        <taxon>Durocryptodira</taxon>
        <taxon>Testudinoidea</taxon>
        <taxon>Testudinidae</taxon>
        <taxon>Gopherus</taxon>
    </lineage>
</organism>
<evidence type="ECO:0000256" key="1">
    <source>
        <dbReference type="ARBA" id="ARBA00022741"/>
    </source>
</evidence>
<keyword evidence="5" id="KW-1185">Reference proteome</keyword>
<sequence length="236" mass="25257">DLIVGHGQIWATPCSPQEYSAALGRALLLSPHERRAEPDRRGWDQLLLPATLGSRVTLSVPAARPAGGIFLAPLPPIPENRASLRPGKRQQGSSSPAARGPRAGPWNVVYQRLQRAGRPACMALSGPVTTGPRDGTLGRSWGAGPLSLPVRGAEAAPQGPAMATLKLVVLGDSAVGKSSLLLRFTDDTFEPYLNPTIGVDFKVKKMLVDGNAVQLAIWRPVLKRGMEYNVPLRKWS</sequence>
<dbReference type="GO" id="GO:0005525">
    <property type="term" value="F:GTP binding"/>
    <property type="evidence" value="ECO:0007669"/>
    <property type="project" value="UniProtKB-KW"/>
</dbReference>
<dbReference type="PROSITE" id="PS51419">
    <property type="entry name" value="RAB"/>
    <property type="match status" value="1"/>
</dbReference>
<dbReference type="Pfam" id="PF00071">
    <property type="entry name" value="Ras"/>
    <property type="match status" value="1"/>
</dbReference>
<dbReference type="Proteomes" id="UP000291020">
    <property type="component" value="Unassembled WGS sequence"/>
</dbReference>
<dbReference type="InterPro" id="IPR001806">
    <property type="entry name" value="Small_GTPase"/>
</dbReference>
<dbReference type="GO" id="GO:0003924">
    <property type="term" value="F:GTPase activity"/>
    <property type="evidence" value="ECO:0007669"/>
    <property type="project" value="InterPro"/>
</dbReference>
<evidence type="ECO:0000256" key="2">
    <source>
        <dbReference type="ARBA" id="ARBA00023134"/>
    </source>
</evidence>
<dbReference type="SUPFAM" id="SSF52540">
    <property type="entry name" value="P-loop containing nucleoside triphosphate hydrolases"/>
    <property type="match status" value="1"/>
</dbReference>
<dbReference type="AlphaFoldDB" id="A0A452J1J8"/>
<evidence type="ECO:0000256" key="3">
    <source>
        <dbReference type="SAM" id="MobiDB-lite"/>
    </source>
</evidence>
<dbReference type="PANTHER" id="PTHR47977">
    <property type="entry name" value="RAS-RELATED PROTEIN RAB"/>
    <property type="match status" value="1"/>
</dbReference>
<name>A0A452J1J8_9SAUR</name>
<accession>A0A452J1J8</accession>
<reference evidence="5" key="1">
    <citation type="journal article" date="2017" name="PLoS ONE">
        <title>The Agassiz's desert tortoise genome provides a resource for the conservation of a threatened species.</title>
        <authorList>
            <person name="Tollis M."/>
            <person name="DeNardo D.F."/>
            <person name="Cornelius J.A."/>
            <person name="Dolby G.A."/>
            <person name="Edwards T."/>
            <person name="Henen B.T."/>
            <person name="Karl A.E."/>
            <person name="Murphy R.W."/>
            <person name="Kusumi K."/>
        </authorList>
    </citation>
    <scope>NUCLEOTIDE SEQUENCE [LARGE SCALE GENOMIC DNA]</scope>
</reference>
<reference evidence="4" key="2">
    <citation type="submission" date="2025-08" db="UniProtKB">
        <authorList>
            <consortium name="Ensembl"/>
        </authorList>
    </citation>
    <scope>IDENTIFICATION</scope>
</reference>
<dbReference type="STRING" id="38772.ENSGAGP00000034271"/>
<protein>
    <submittedName>
        <fullName evidence="4">Uncharacterized protein</fullName>
    </submittedName>
</protein>
<dbReference type="SMART" id="SM00175">
    <property type="entry name" value="RAB"/>
    <property type="match status" value="1"/>
</dbReference>
<keyword evidence="1" id="KW-0547">Nucleotide-binding</keyword>
<proteinExistence type="predicted"/>
<dbReference type="Gene3D" id="3.40.50.300">
    <property type="entry name" value="P-loop containing nucleotide triphosphate hydrolases"/>
    <property type="match status" value="1"/>
</dbReference>
<evidence type="ECO:0000313" key="5">
    <source>
        <dbReference type="Proteomes" id="UP000291020"/>
    </source>
</evidence>
<keyword evidence="2" id="KW-0342">GTP-binding</keyword>
<dbReference type="PRINTS" id="PR00449">
    <property type="entry name" value="RASTRNSFRMNG"/>
</dbReference>
<dbReference type="InterPro" id="IPR050227">
    <property type="entry name" value="Rab"/>
</dbReference>
<dbReference type="Ensembl" id="ENSGAGT00000038805.1">
    <property type="protein sequence ID" value="ENSGAGP00000034271.1"/>
    <property type="gene ID" value="ENSGAGG00000024352.1"/>
</dbReference>
<feature type="region of interest" description="Disordered" evidence="3">
    <location>
        <begin position="80"/>
        <end position="104"/>
    </location>
</feature>
<dbReference type="InterPro" id="IPR027417">
    <property type="entry name" value="P-loop_NTPase"/>
</dbReference>